<dbReference type="EMBL" id="LCAK01000001">
    <property type="protein sequence ID" value="KKR89264.1"/>
    <property type="molecule type" value="Genomic_DNA"/>
</dbReference>
<keyword evidence="1" id="KW-0175">Coiled coil</keyword>
<dbReference type="AlphaFoldDB" id="A0A0G0UKH7"/>
<evidence type="ECO:0000313" key="4">
    <source>
        <dbReference type="Proteomes" id="UP000033918"/>
    </source>
</evidence>
<gene>
    <name evidence="3" type="ORF">UU38_C0001G0166</name>
</gene>
<comment type="caution">
    <text evidence="3">The sequence shown here is derived from an EMBL/GenBank/DDBJ whole genome shotgun (WGS) entry which is preliminary data.</text>
</comment>
<name>A0A0G0UKH7_9BACT</name>
<feature type="domain" description="TraC-like" evidence="2">
    <location>
        <begin position="20"/>
        <end position="195"/>
    </location>
</feature>
<reference evidence="3 4" key="1">
    <citation type="journal article" date="2015" name="Nature">
        <title>rRNA introns, odd ribosomes, and small enigmatic genomes across a large radiation of phyla.</title>
        <authorList>
            <person name="Brown C.T."/>
            <person name="Hug L.A."/>
            <person name="Thomas B.C."/>
            <person name="Sharon I."/>
            <person name="Castelle C.J."/>
            <person name="Singh A."/>
            <person name="Wilkins M.J."/>
            <person name="Williams K.H."/>
            <person name="Banfield J.F."/>
        </authorList>
    </citation>
    <scope>NUCLEOTIDE SEQUENCE [LARGE SCALE GENOMIC DNA]</scope>
</reference>
<dbReference type="Pfam" id="PF26593">
    <property type="entry name" value="TraC-like"/>
    <property type="match status" value="1"/>
</dbReference>
<evidence type="ECO:0000256" key="1">
    <source>
        <dbReference type="SAM" id="Coils"/>
    </source>
</evidence>
<sequence>MPKAQNIATQQFVDIEEIRDGAVILKNGGLRRILMVSGVNFELKSEEEQNIIIYSFQNFLNTLDFSIQLVVHSRKTNINDYLEKLNVRLEQEENELLKNQMSEYMEFIRAFVETNPIMAKTFFAVVPYESIDISKAGGDLLATLKFWEKKKNGEKDDGLEQKITQLNQRTDIAINGLNQVGLRAVALNDEELIELFYNLYNPETVEKKELKIAHGEN</sequence>
<dbReference type="Proteomes" id="UP000033918">
    <property type="component" value="Unassembled WGS sequence"/>
</dbReference>
<feature type="coiled-coil region" evidence="1">
    <location>
        <begin position="75"/>
        <end position="102"/>
    </location>
</feature>
<protein>
    <recommendedName>
        <fullName evidence="2">TraC-like domain-containing protein</fullName>
    </recommendedName>
</protein>
<evidence type="ECO:0000259" key="2">
    <source>
        <dbReference type="Pfam" id="PF26593"/>
    </source>
</evidence>
<organism evidence="3 4">
    <name type="scientific">Candidatus Wolfebacteria bacterium GW2011_GWB1_41_12</name>
    <dbReference type="NCBI Taxonomy" id="1619006"/>
    <lineage>
        <taxon>Bacteria</taxon>
        <taxon>Candidatus Wolfeibacteriota</taxon>
    </lineage>
</organism>
<accession>A0A0G0UKH7</accession>
<dbReference type="InterPro" id="IPR058596">
    <property type="entry name" value="TraC-like_dom"/>
</dbReference>
<proteinExistence type="predicted"/>
<evidence type="ECO:0000313" key="3">
    <source>
        <dbReference type="EMBL" id="KKR89264.1"/>
    </source>
</evidence>